<organism evidence="9 10">
    <name type="scientific">Salsuginibacillus halophilus</name>
    <dbReference type="NCBI Taxonomy" id="517424"/>
    <lineage>
        <taxon>Bacteria</taxon>
        <taxon>Bacillati</taxon>
        <taxon>Bacillota</taxon>
        <taxon>Bacilli</taxon>
        <taxon>Bacillales</taxon>
        <taxon>Bacillaceae</taxon>
        <taxon>Salsuginibacillus</taxon>
    </lineage>
</organism>
<dbReference type="InterPro" id="IPR000600">
    <property type="entry name" value="ROK"/>
</dbReference>
<dbReference type="InterPro" id="IPR049874">
    <property type="entry name" value="ROK_cs"/>
</dbReference>
<keyword evidence="7" id="KW-0067">ATP-binding</keyword>
<dbReference type="RefSeq" id="WP_106589780.1">
    <property type="nucleotide sequence ID" value="NZ_PYAV01000016.1"/>
</dbReference>
<proteinExistence type="inferred from homology"/>
<evidence type="ECO:0000256" key="4">
    <source>
        <dbReference type="ARBA" id="ARBA00022679"/>
    </source>
</evidence>
<dbReference type="NCBIfam" id="TIGR00744">
    <property type="entry name" value="ROK_glcA_fam"/>
    <property type="match status" value="1"/>
</dbReference>
<evidence type="ECO:0000256" key="7">
    <source>
        <dbReference type="ARBA" id="ARBA00022840"/>
    </source>
</evidence>
<comment type="caution">
    <text evidence="9">The sequence shown here is derived from an EMBL/GenBank/DDBJ whole genome shotgun (WGS) entry which is preliminary data.</text>
</comment>
<evidence type="ECO:0000256" key="2">
    <source>
        <dbReference type="ARBA" id="ARBA00012323"/>
    </source>
</evidence>
<evidence type="ECO:0000256" key="1">
    <source>
        <dbReference type="ARBA" id="ARBA00006479"/>
    </source>
</evidence>
<dbReference type="PANTHER" id="PTHR18964">
    <property type="entry name" value="ROK (REPRESSOR, ORF, KINASE) FAMILY"/>
    <property type="match status" value="1"/>
</dbReference>
<evidence type="ECO:0000313" key="10">
    <source>
        <dbReference type="Proteomes" id="UP000242310"/>
    </source>
</evidence>
<dbReference type="EMBL" id="PYAV01000016">
    <property type="protein sequence ID" value="PSL42326.1"/>
    <property type="molecule type" value="Genomic_DNA"/>
</dbReference>
<gene>
    <name evidence="9" type="ORF">B0H94_11629</name>
</gene>
<keyword evidence="4" id="KW-0808">Transferase</keyword>
<dbReference type="GO" id="GO:0005524">
    <property type="term" value="F:ATP binding"/>
    <property type="evidence" value="ECO:0007669"/>
    <property type="project" value="UniProtKB-KW"/>
</dbReference>
<keyword evidence="10" id="KW-1185">Reference proteome</keyword>
<dbReference type="InterPro" id="IPR004654">
    <property type="entry name" value="ROK_glcA"/>
</dbReference>
<accession>A0A2P8H7Y2</accession>
<dbReference type="PROSITE" id="PS01125">
    <property type="entry name" value="ROK"/>
    <property type="match status" value="1"/>
</dbReference>
<keyword evidence="6 9" id="KW-0418">Kinase</keyword>
<dbReference type="Pfam" id="PF00480">
    <property type="entry name" value="ROK"/>
    <property type="match status" value="1"/>
</dbReference>
<dbReference type="SUPFAM" id="SSF53067">
    <property type="entry name" value="Actin-like ATPase domain"/>
    <property type="match status" value="1"/>
</dbReference>
<comment type="similarity">
    <text evidence="1">Belongs to the ROK (NagC/XylR) family.</text>
</comment>
<dbReference type="InterPro" id="IPR043129">
    <property type="entry name" value="ATPase_NBD"/>
</dbReference>
<evidence type="ECO:0000313" key="9">
    <source>
        <dbReference type="EMBL" id="PSL42326.1"/>
    </source>
</evidence>
<protein>
    <recommendedName>
        <fullName evidence="3">Glucokinase</fullName>
        <ecNumber evidence="2">2.7.1.2</ecNumber>
    </recommendedName>
    <alternativeName>
        <fullName evidence="8">Glucose kinase</fullName>
    </alternativeName>
</protein>
<reference evidence="9 10" key="1">
    <citation type="submission" date="2018-03" db="EMBL/GenBank/DDBJ databases">
        <title>Genomic Encyclopedia of Type Strains, Phase III (KMG-III): the genomes of soil and plant-associated and newly described type strains.</title>
        <authorList>
            <person name="Whitman W."/>
        </authorList>
    </citation>
    <scope>NUCLEOTIDE SEQUENCE [LARGE SCALE GENOMIC DNA]</scope>
    <source>
        <strain evidence="9 10">CGMCC 1.07653</strain>
    </source>
</reference>
<dbReference type="OrthoDB" id="9810372at2"/>
<evidence type="ECO:0000256" key="5">
    <source>
        <dbReference type="ARBA" id="ARBA00022741"/>
    </source>
</evidence>
<dbReference type="GO" id="GO:0005737">
    <property type="term" value="C:cytoplasm"/>
    <property type="evidence" value="ECO:0007669"/>
    <property type="project" value="InterPro"/>
</dbReference>
<evidence type="ECO:0000256" key="6">
    <source>
        <dbReference type="ARBA" id="ARBA00022777"/>
    </source>
</evidence>
<evidence type="ECO:0000256" key="3">
    <source>
        <dbReference type="ARBA" id="ARBA00014701"/>
    </source>
</evidence>
<dbReference type="GO" id="GO:0004340">
    <property type="term" value="F:glucokinase activity"/>
    <property type="evidence" value="ECO:0007669"/>
    <property type="project" value="UniProtKB-EC"/>
</dbReference>
<evidence type="ECO:0000256" key="8">
    <source>
        <dbReference type="ARBA" id="ARBA00032386"/>
    </source>
</evidence>
<name>A0A2P8H7Y2_9BACI</name>
<dbReference type="EC" id="2.7.1.2" evidence="2"/>
<keyword evidence="5" id="KW-0547">Nucleotide-binding</keyword>
<dbReference type="PANTHER" id="PTHR18964:SF149">
    <property type="entry name" value="BIFUNCTIONAL UDP-N-ACETYLGLUCOSAMINE 2-EPIMERASE_N-ACETYLMANNOSAMINE KINASE"/>
    <property type="match status" value="1"/>
</dbReference>
<sequence>MTTDKTYLAGIDIGGTSIKLGLFTTEKENVAVWQIPTSTADGGRAIARDVAGAIEEKLNTLGIEKDSLAGAGAGAPGYVRPDDGVVTKAVNIGWEEYPLAQALTEALERPVFVQNDANLAAAGEAWRGAAAGIDDVICITIGTGVGAGLLVNGEIIAGRRGTAGEIGHLTVEPDGRRCNCGRYGCLEQYASATAVKEIAAEALTHYPDSTLHQAEALTAAVIYQEAAAGDVLAQQVVDQAAAYLGLALGNLATALNPERILIGGGVSAAGDTLMVPLAEQFERFALDEAAGAVQFSIAKLGNEAGISGAAWLAAKRLGFL</sequence>
<dbReference type="AlphaFoldDB" id="A0A2P8H7Y2"/>
<dbReference type="GO" id="GO:0006096">
    <property type="term" value="P:glycolytic process"/>
    <property type="evidence" value="ECO:0007669"/>
    <property type="project" value="InterPro"/>
</dbReference>
<dbReference type="Gene3D" id="3.30.420.40">
    <property type="match status" value="2"/>
</dbReference>
<dbReference type="Proteomes" id="UP000242310">
    <property type="component" value="Unassembled WGS sequence"/>
</dbReference>